<keyword evidence="3" id="KW-0687">Ribonucleoprotein</keyword>
<dbReference type="FunFam" id="3.30.70.600:FF:000003">
    <property type="entry name" value="30S ribosomal protein S10"/>
    <property type="match status" value="1"/>
</dbReference>
<dbReference type="SMART" id="SM01403">
    <property type="entry name" value="Ribosomal_S10"/>
    <property type="match status" value="1"/>
</dbReference>
<dbReference type="Pfam" id="PF00338">
    <property type="entry name" value="Ribosomal_S10"/>
    <property type="match status" value="1"/>
</dbReference>
<evidence type="ECO:0000313" key="8">
    <source>
        <dbReference type="EMBL" id="VVT53031.1"/>
    </source>
</evidence>
<keyword evidence="9" id="KW-1185">Reference proteome</keyword>
<dbReference type="GeneID" id="43582187"/>
<dbReference type="GO" id="GO:0005840">
    <property type="term" value="C:ribosome"/>
    <property type="evidence" value="ECO:0007669"/>
    <property type="project" value="UniProtKB-KW"/>
</dbReference>
<feature type="domain" description="Small ribosomal subunit protein uS10" evidence="7">
    <location>
        <begin position="109"/>
        <end position="206"/>
    </location>
</feature>
<proteinExistence type="inferred from homology"/>
<evidence type="ECO:0000256" key="4">
    <source>
        <dbReference type="ARBA" id="ARBA00035261"/>
    </source>
</evidence>
<dbReference type="GO" id="GO:0003735">
    <property type="term" value="F:structural constituent of ribosome"/>
    <property type="evidence" value="ECO:0007669"/>
    <property type="project" value="InterPro"/>
</dbReference>
<evidence type="ECO:0000259" key="7">
    <source>
        <dbReference type="SMART" id="SM01403"/>
    </source>
</evidence>
<gene>
    <name evidence="8" type="ORF">SAPINGB_P003369</name>
</gene>
<dbReference type="OrthoDB" id="366214at2759"/>
<name>A0A5E8BQ13_9ASCO</name>
<evidence type="ECO:0000256" key="2">
    <source>
        <dbReference type="ARBA" id="ARBA00022980"/>
    </source>
</evidence>
<dbReference type="Proteomes" id="UP000398389">
    <property type="component" value="Unassembled WGS sequence"/>
</dbReference>
<dbReference type="HAMAP" id="MF_00508">
    <property type="entry name" value="Ribosomal_uS10"/>
    <property type="match status" value="1"/>
</dbReference>
<dbReference type="RefSeq" id="XP_031853978.1">
    <property type="nucleotide sequence ID" value="XM_031998087.1"/>
</dbReference>
<comment type="similarity">
    <text evidence="1">Belongs to the universal ribosomal protein uS10 family.</text>
</comment>
<dbReference type="InterPro" id="IPR027486">
    <property type="entry name" value="Ribosomal_uS10_dom"/>
</dbReference>
<organism evidence="8 9">
    <name type="scientific">Magnusiomyces paraingens</name>
    <dbReference type="NCBI Taxonomy" id="2606893"/>
    <lineage>
        <taxon>Eukaryota</taxon>
        <taxon>Fungi</taxon>
        <taxon>Dikarya</taxon>
        <taxon>Ascomycota</taxon>
        <taxon>Saccharomycotina</taxon>
        <taxon>Dipodascomycetes</taxon>
        <taxon>Dipodascales</taxon>
        <taxon>Dipodascaceae</taxon>
        <taxon>Magnusiomyces</taxon>
    </lineage>
</organism>
<evidence type="ECO:0000256" key="5">
    <source>
        <dbReference type="ARBA" id="ARBA00042916"/>
    </source>
</evidence>
<dbReference type="NCBIfam" id="TIGR01049">
    <property type="entry name" value="rpsJ_bact"/>
    <property type="match status" value="1"/>
</dbReference>
<keyword evidence="2" id="KW-0689">Ribosomal protein</keyword>
<reference evidence="8 9" key="1">
    <citation type="submission" date="2019-09" db="EMBL/GenBank/DDBJ databases">
        <authorList>
            <person name="Brejova B."/>
        </authorList>
    </citation>
    <scope>NUCLEOTIDE SEQUENCE [LARGE SCALE GENOMIC DNA]</scope>
</reference>
<dbReference type="PANTHER" id="PTHR11700">
    <property type="entry name" value="30S RIBOSOMAL PROTEIN S10 FAMILY MEMBER"/>
    <property type="match status" value="1"/>
</dbReference>
<sequence length="297" mass="33305">MRAPSTLLRQVAATRAQIAAPTYATIRTFSVSSNLQSPSIPTEIQLANKVVVDDSPNYAPSDLYPSEGTFVPSSTKPSLATGRPVPLNVKLNEYAPLRHPKTHGHLVAEIQMRAFETQDLDFFADFALRAAFYLKMPVSGVIPLPTRRERWTVIRSPFVHAKSKENFERRTHKRVIKVYDSNPEVIETWLATLQKHSMSGIGMKAHMYTREDINVVKSLDNQKLTSMTPEELAAEQEHLHSISSFNPTNVHFGNDVNRKVAKEVIKLLSDPVFKPHLDESNKDTSPGAPELAIKEEK</sequence>
<protein>
    <recommendedName>
        <fullName evidence="4">Small ribosomal subunit protein uS10m</fullName>
    </recommendedName>
    <alternativeName>
        <fullName evidence="5">37S ribosomal protein S10, mitochondrial</fullName>
    </alternativeName>
</protein>
<evidence type="ECO:0000256" key="1">
    <source>
        <dbReference type="ARBA" id="ARBA00007102"/>
    </source>
</evidence>
<evidence type="ECO:0000256" key="6">
    <source>
        <dbReference type="SAM" id="MobiDB-lite"/>
    </source>
</evidence>
<feature type="region of interest" description="Disordered" evidence="6">
    <location>
        <begin position="275"/>
        <end position="297"/>
    </location>
</feature>
<dbReference type="Gene3D" id="3.30.70.600">
    <property type="entry name" value="Ribosomal protein S10 domain"/>
    <property type="match status" value="1"/>
</dbReference>
<dbReference type="GO" id="GO:1990904">
    <property type="term" value="C:ribonucleoprotein complex"/>
    <property type="evidence" value="ECO:0007669"/>
    <property type="project" value="UniProtKB-KW"/>
</dbReference>
<accession>A0A5E8BQ13</accession>
<dbReference type="GO" id="GO:0006412">
    <property type="term" value="P:translation"/>
    <property type="evidence" value="ECO:0007669"/>
    <property type="project" value="InterPro"/>
</dbReference>
<dbReference type="EMBL" id="CABVLU010000003">
    <property type="protein sequence ID" value="VVT53031.1"/>
    <property type="molecule type" value="Genomic_DNA"/>
</dbReference>
<evidence type="ECO:0000313" key="9">
    <source>
        <dbReference type="Proteomes" id="UP000398389"/>
    </source>
</evidence>
<dbReference type="AlphaFoldDB" id="A0A5E8BQ13"/>
<dbReference type="SUPFAM" id="SSF54999">
    <property type="entry name" value="Ribosomal protein S10"/>
    <property type="match status" value="1"/>
</dbReference>
<evidence type="ECO:0000256" key="3">
    <source>
        <dbReference type="ARBA" id="ARBA00023274"/>
    </source>
</evidence>
<dbReference type="InterPro" id="IPR001848">
    <property type="entry name" value="Ribosomal_uS10"/>
</dbReference>
<dbReference type="InterPro" id="IPR036838">
    <property type="entry name" value="Ribosomal_uS10_dom_sf"/>
</dbReference>
<dbReference type="PRINTS" id="PR00971">
    <property type="entry name" value="RIBOSOMALS10"/>
</dbReference>